<dbReference type="InterPro" id="IPR007136">
    <property type="entry name" value="DUF347"/>
</dbReference>
<evidence type="ECO:0000313" key="3">
    <source>
        <dbReference type="Proteomes" id="UP000297737"/>
    </source>
</evidence>
<keyword evidence="1" id="KW-1133">Transmembrane helix</keyword>
<dbReference type="AlphaFoldDB" id="A0A4Y9EN08"/>
<dbReference type="RefSeq" id="WP_135246009.1">
    <property type="nucleotide sequence ID" value="NZ_SIHO01000002.1"/>
</dbReference>
<organism evidence="2 3">
    <name type="scientific">Glacieibacterium arshaanense</name>
    <dbReference type="NCBI Taxonomy" id="2511025"/>
    <lineage>
        <taxon>Bacteria</taxon>
        <taxon>Pseudomonadati</taxon>
        <taxon>Pseudomonadota</taxon>
        <taxon>Alphaproteobacteria</taxon>
        <taxon>Sphingomonadales</taxon>
        <taxon>Sphingosinicellaceae</taxon>
        <taxon>Glacieibacterium</taxon>
    </lineage>
</organism>
<feature type="transmembrane region" description="Helical" evidence="1">
    <location>
        <begin position="194"/>
        <end position="211"/>
    </location>
</feature>
<proteinExistence type="predicted"/>
<gene>
    <name evidence="2" type="ORF">EUV02_09600</name>
</gene>
<comment type="caution">
    <text evidence="2">The sequence shown here is derived from an EMBL/GenBank/DDBJ whole genome shotgun (WGS) entry which is preliminary data.</text>
</comment>
<sequence>MTDNIALTSPFRKIPKLDGYYWLLLIAATIFGETGGDMLSMGLNLGYLAATAIFLALFAVALFFQVRSPGDQPAYYWAVIIATSTTGTTIADAMTRTFELGYASGSALLLGVLALVFAAWKFSGSRLTETGRLPKSSEVLYWVGILVASTLGTAFGDYIADESGLGFAGSSALLAVLLTLVAGLQRFAPNQKEIFYWAAIVIVHPLGATAGDFLTKEQAEGGLGLGTFVASAGLGLVFVIVYALVHRRRGSESVARN</sequence>
<accession>A0A4Y9EN08</accession>
<keyword evidence="1" id="KW-0812">Transmembrane</keyword>
<evidence type="ECO:0008006" key="4">
    <source>
        <dbReference type="Google" id="ProtNLM"/>
    </source>
</evidence>
<feature type="transmembrane region" description="Helical" evidence="1">
    <location>
        <begin position="20"/>
        <end position="39"/>
    </location>
</feature>
<keyword evidence="3" id="KW-1185">Reference proteome</keyword>
<dbReference type="OrthoDB" id="9794709at2"/>
<feature type="transmembrane region" description="Helical" evidence="1">
    <location>
        <begin position="165"/>
        <end position="182"/>
    </location>
</feature>
<feature type="transmembrane region" description="Helical" evidence="1">
    <location>
        <begin position="76"/>
        <end position="94"/>
    </location>
</feature>
<feature type="transmembrane region" description="Helical" evidence="1">
    <location>
        <begin position="139"/>
        <end position="159"/>
    </location>
</feature>
<dbReference type="Proteomes" id="UP000297737">
    <property type="component" value="Unassembled WGS sequence"/>
</dbReference>
<feature type="transmembrane region" description="Helical" evidence="1">
    <location>
        <begin position="223"/>
        <end position="245"/>
    </location>
</feature>
<keyword evidence="1" id="KW-0472">Membrane</keyword>
<reference evidence="2 3" key="1">
    <citation type="submission" date="2019-02" db="EMBL/GenBank/DDBJ databases">
        <title>Polymorphobacter sp. isolated from the lake at the Tibet of China.</title>
        <authorList>
            <person name="Li A."/>
        </authorList>
    </citation>
    <scope>NUCLEOTIDE SEQUENCE [LARGE SCALE GENOMIC DNA]</scope>
    <source>
        <strain evidence="2 3">DJ1R-1</strain>
    </source>
</reference>
<feature type="transmembrane region" description="Helical" evidence="1">
    <location>
        <begin position="100"/>
        <end position="119"/>
    </location>
</feature>
<feature type="transmembrane region" description="Helical" evidence="1">
    <location>
        <begin position="45"/>
        <end position="64"/>
    </location>
</feature>
<evidence type="ECO:0000313" key="2">
    <source>
        <dbReference type="EMBL" id="TFU03417.1"/>
    </source>
</evidence>
<evidence type="ECO:0000256" key="1">
    <source>
        <dbReference type="SAM" id="Phobius"/>
    </source>
</evidence>
<dbReference type="EMBL" id="SIHO01000002">
    <property type="protein sequence ID" value="TFU03417.1"/>
    <property type="molecule type" value="Genomic_DNA"/>
</dbReference>
<name>A0A4Y9EN08_9SPHN</name>
<protein>
    <recommendedName>
        <fullName evidence="4">Membrane-anchored protein</fullName>
    </recommendedName>
</protein>
<dbReference type="Pfam" id="PF03988">
    <property type="entry name" value="DUF347"/>
    <property type="match status" value="4"/>
</dbReference>